<dbReference type="AlphaFoldDB" id="A0A1J5TAU5"/>
<dbReference type="EMBL" id="MLJW01000027">
    <property type="protein sequence ID" value="OIR09262.1"/>
    <property type="molecule type" value="Genomic_DNA"/>
</dbReference>
<proteinExistence type="predicted"/>
<sequence>MSAPTFQPGSRRIAIALFSAAAVLVLLFALSLRLPPTAAPKSSARPPAAVTLAQLDKPSSDPLLREEAFLHDPAPLFLPTPWNTAQDVRPEESLRKPGDSFRRFPAKLQFGSGTVPLLLPPPVAIPAKPADELALMPWDRPFIGLGRTNLAPAVCPARSAELEVVSGIDGRTVLTMPLQGLPLPADLLWQPAEFLLEADAAGPIGQPALVSSSGVESVDRLLQATLIRDWPLISQKGRLPAGLYDLVLGP</sequence>
<comment type="caution">
    <text evidence="1">The sequence shown here is derived from an EMBL/GenBank/DDBJ whole genome shotgun (WGS) entry which is preliminary data.</text>
</comment>
<organism evidence="1">
    <name type="scientific">mine drainage metagenome</name>
    <dbReference type="NCBI Taxonomy" id="410659"/>
    <lineage>
        <taxon>unclassified sequences</taxon>
        <taxon>metagenomes</taxon>
        <taxon>ecological metagenomes</taxon>
    </lineage>
</organism>
<reference evidence="1" key="1">
    <citation type="submission" date="2016-10" db="EMBL/GenBank/DDBJ databases">
        <title>Sequence of Gallionella enrichment culture.</title>
        <authorList>
            <person name="Poehlein A."/>
            <person name="Muehling M."/>
            <person name="Daniel R."/>
        </authorList>
    </citation>
    <scope>NUCLEOTIDE SEQUENCE</scope>
</reference>
<protein>
    <submittedName>
        <fullName evidence="1">Uncharacterized protein</fullName>
    </submittedName>
</protein>
<evidence type="ECO:0000313" key="1">
    <source>
        <dbReference type="EMBL" id="OIR09262.1"/>
    </source>
</evidence>
<name>A0A1J5TAU5_9ZZZZ</name>
<accession>A0A1J5TAU5</accession>
<gene>
    <name evidence="1" type="ORF">GALL_84930</name>
</gene>